<reference evidence="2 3" key="1">
    <citation type="journal article" date="2017" name="Curr. Biol.">
        <title>Genome architecture and evolution of a unichromosomal asexual nematode.</title>
        <authorList>
            <person name="Fradin H."/>
            <person name="Zegar C."/>
            <person name="Gutwein M."/>
            <person name="Lucas J."/>
            <person name="Kovtun M."/>
            <person name="Corcoran D."/>
            <person name="Baugh L.R."/>
            <person name="Kiontke K."/>
            <person name="Gunsalus K."/>
            <person name="Fitch D.H."/>
            <person name="Piano F."/>
        </authorList>
    </citation>
    <scope>NUCLEOTIDE SEQUENCE [LARGE SCALE GENOMIC DNA]</scope>
    <source>
        <strain evidence="2">PF1309</strain>
    </source>
</reference>
<name>A0A2A2LP16_9BILA</name>
<evidence type="ECO:0000313" key="3">
    <source>
        <dbReference type="Proteomes" id="UP000218231"/>
    </source>
</evidence>
<evidence type="ECO:0000313" key="2">
    <source>
        <dbReference type="EMBL" id="PAV87898.1"/>
    </source>
</evidence>
<comment type="caution">
    <text evidence="2">The sequence shown here is derived from an EMBL/GenBank/DDBJ whole genome shotgun (WGS) entry which is preliminary data.</text>
</comment>
<accession>A0A2A2LP16</accession>
<evidence type="ECO:0000256" key="1">
    <source>
        <dbReference type="SAM" id="MobiDB-lite"/>
    </source>
</evidence>
<dbReference type="AlphaFoldDB" id="A0A2A2LP16"/>
<dbReference type="Proteomes" id="UP000218231">
    <property type="component" value="Unassembled WGS sequence"/>
</dbReference>
<feature type="region of interest" description="Disordered" evidence="1">
    <location>
        <begin position="185"/>
        <end position="236"/>
    </location>
</feature>
<gene>
    <name evidence="2" type="ORF">WR25_01080</name>
</gene>
<dbReference type="EMBL" id="LIAE01006539">
    <property type="protein sequence ID" value="PAV87898.1"/>
    <property type="molecule type" value="Genomic_DNA"/>
</dbReference>
<feature type="compositionally biased region" description="Low complexity" evidence="1">
    <location>
        <begin position="222"/>
        <end position="233"/>
    </location>
</feature>
<proteinExistence type="predicted"/>
<organism evidence="2 3">
    <name type="scientific">Diploscapter pachys</name>
    <dbReference type="NCBI Taxonomy" id="2018661"/>
    <lineage>
        <taxon>Eukaryota</taxon>
        <taxon>Metazoa</taxon>
        <taxon>Ecdysozoa</taxon>
        <taxon>Nematoda</taxon>
        <taxon>Chromadorea</taxon>
        <taxon>Rhabditida</taxon>
        <taxon>Rhabditina</taxon>
        <taxon>Rhabditomorpha</taxon>
        <taxon>Rhabditoidea</taxon>
        <taxon>Rhabditidae</taxon>
        <taxon>Diploscapter</taxon>
    </lineage>
</organism>
<keyword evidence="3" id="KW-1185">Reference proteome</keyword>
<protein>
    <submittedName>
        <fullName evidence="2">Uncharacterized protein</fullName>
    </submittedName>
</protein>
<sequence>MFSHLVHDMIDKGSPLAYSTHGSEQLNYFFKNLQNPRVTNDFDEDSANRLLTWRTVFDNCETRSLDTPIPELRDFVEQISKSKRACLKLAEPFAEGIRIDRNDSLAVPHPNDSKYYLFDQIYQAAQQHYPGSNIEFFSRIGWRTQCLSSPDYWPEPAVSQVYLKYWVGANEELNHIEHVYRGAMEEGEQPNEVDRRKRSSRVLQPMNENDSNRGRPIKTQKMSRPMESPPSSSNLPLRFKADQSQKGCPMESPPSSSNLPLRFKADQAHYYNTPLYIPPSIPHGFHQLQGYYPPSNNVGPSQLPTVSTFSPSAFTKIQSRSLSSYTSPLQHTQYMDPSAMPQLQMAVKSQDMPGKFTPLMKQPQDWNEVEVISQPQDWNEVILEDVSNDRNEDYGSARRSDEVDETEDLAVADDNHRLYRETLQTLKEMRMTGGDFSTFKTLMERSVGWVRKEKSRTAYQVLLEDSPMETAPTEELHEMKAVNAYSLYVTATWIEEERKKKREKPTSKASTLIGKGNAQLTDTEIAALSQDPDRFDHPLAFLNKEIHDDLKVQDLFHIVLPSAQKRETMLIIQMLPPNTKERYTVSARYTSNSLTCLPNPLVMKLQASLRSLVTLKPTYLNAGLEVDSQTWDRTIFELIDTSLRNSENRKLMNSETTAFKKKKKKFSFTTLSDKEYQDLLMSDSYSMNDNWYEGITLTVQSD</sequence>